<dbReference type="GO" id="GO:0031080">
    <property type="term" value="C:nuclear pore outer ring"/>
    <property type="evidence" value="ECO:0007669"/>
    <property type="project" value="TreeGrafter"/>
</dbReference>
<comment type="subcellular location">
    <subcellularLocation>
        <location evidence="1 9">Nucleus</location>
        <location evidence="1 9">Nuclear pore complex</location>
    </subcellularLocation>
</comment>
<dbReference type="Pfam" id="PF07575">
    <property type="entry name" value="Nucleopor_Nup85"/>
    <property type="match status" value="1"/>
</dbReference>
<dbReference type="GO" id="GO:0006406">
    <property type="term" value="P:mRNA export from nucleus"/>
    <property type="evidence" value="ECO:0007669"/>
    <property type="project" value="TreeGrafter"/>
</dbReference>
<comment type="function">
    <text evidence="9">Functions as a component of the nuclear pore complex (NPC).</text>
</comment>
<reference evidence="13" key="2">
    <citation type="journal article" date="2020" name="PLoS Negl. Trop. Dis.">
        <title>High-quality nuclear genome for Sarcoptes scabiei-A critical resource for a neglected parasite.</title>
        <authorList>
            <person name="Korhonen P.K."/>
            <person name="Gasser R.B."/>
            <person name="Ma G."/>
            <person name="Wang T."/>
            <person name="Stroehlein A.J."/>
            <person name="Young N.D."/>
            <person name="Ang C.S."/>
            <person name="Fernando D.D."/>
            <person name="Lu H.C."/>
            <person name="Taylor S."/>
            <person name="Reynolds S.L."/>
            <person name="Mofiz E."/>
            <person name="Najaraj S.H."/>
            <person name="Gowda H."/>
            <person name="Madugundu A."/>
            <person name="Renuse S."/>
            <person name="Holt D."/>
            <person name="Pandey A."/>
            <person name="Papenfuss A.T."/>
            <person name="Fischer K."/>
        </authorList>
    </citation>
    <scope>NUCLEOTIDE SEQUENCE [LARGE SCALE GENOMIC DNA]</scope>
</reference>
<evidence type="ECO:0000256" key="6">
    <source>
        <dbReference type="ARBA" id="ARBA00023010"/>
    </source>
</evidence>
<sequence length="657" mass="77427">MAKTPKSLIRYHSDDWLPQTSFFTDSNLRGFISESGVVFSFVQRVSNDLPLLSHSEMIKASRKYRSVIHSWYIKTIETNSGENEVQENHGHLMEQSKLLHQMEIVWHLCEILYINIPSAGTLLVQLLNWIKWHFTYYVELANEMILNDLPQMHPNYWDVIIFFALRGDMEHAQLFLELHPESKNDQAFSLVRDLLKKFPIITNNMIIHEYYLRWGFWHDNVVQLISQNSVPRSNKKSHCQLNLLLRLLSGDIDSFKEVSHLFHSWYQMMISYALFADPCLKGDTDELIEKVLNVYYQSTEIETMSPVDRLIRSSFNYDLIEVIKQTSLCFEDSWWFVTHFVDLIYNSSRYHDYQIADLNLIRDSFVTNYADTLFSRRKQFWQLSIEYLVHCKNSEQQILLCLERVPFDTQQELQRLLTTCRRFNFVDLERSLCRIESRKWIRIAESDPKNRVRFGLALFWAIRSKDKMLINYIVDGILYNCIENSSDERPNESTLSSLLDLDIISNIGGSIVFSERLIFLCKYCEFHQLFHQNRLKEAAKTLIEMFVSNAIPDFFQFQVLKDCLPLLQSTDSIIDVRQTCSIISSFEDLLYRMRKSSKTSSSSVNVWDQIFEGSRKCQRKIPPLSKEISIEAIEKFENQLRVATAYNLSKCFVETSD</sequence>
<dbReference type="PANTHER" id="PTHR13373:SF21">
    <property type="entry name" value="NUCLEAR PORE COMPLEX PROTEIN NUP85"/>
    <property type="match status" value="1"/>
</dbReference>
<keyword evidence="3 9" id="KW-0813">Transport</keyword>
<comment type="subunit">
    <text evidence="9">Component of the nuclear pore complex (NPC).</text>
</comment>
<dbReference type="GO" id="GO:0017056">
    <property type="term" value="F:structural constituent of nuclear pore"/>
    <property type="evidence" value="ECO:0007669"/>
    <property type="project" value="TreeGrafter"/>
</dbReference>
<dbReference type="Proteomes" id="UP000070412">
    <property type="component" value="Unassembled WGS sequence"/>
</dbReference>
<evidence type="ECO:0000256" key="1">
    <source>
        <dbReference type="ARBA" id="ARBA00004567"/>
    </source>
</evidence>
<gene>
    <name evidence="11" type="ORF">QR98_0102080</name>
    <name evidence="10" type="ORF">SSS_7941</name>
</gene>
<comment type="similarity">
    <text evidence="2 9">Belongs to the nucleoporin Nup85 family.</text>
</comment>
<dbReference type="Proteomes" id="UP000616769">
    <property type="component" value="Unassembled WGS sequence"/>
</dbReference>
<keyword evidence="8 9" id="KW-0539">Nucleus</keyword>
<reference evidence="12" key="4">
    <citation type="submission" date="2022-06" db="UniProtKB">
        <authorList>
            <consortium name="EnsemblMetazoa"/>
        </authorList>
    </citation>
    <scope>IDENTIFICATION</scope>
</reference>
<dbReference type="InterPro" id="IPR011502">
    <property type="entry name" value="Nucleoporin_Nup85"/>
</dbReference>
<evidence type="ECO:0000313" key="14">
    <source>
        <dbReference type="Proteomes" id="UP000616769"/>
    </source>
</evidence>
<dbReference type="AlphaFoldDB" id="A0A132AM21"/>
<organism evidence="11 14">
    <name type="scientific">Sarcoptes scabiei</name>
    <name type="common">Itch mite</name>
    <name type="synonym">Acarus scabiei</name>
    <dbReference type="NCBI Taxonomy" id="52283"/>
    <lineage>
        <taxon>Eukaryota</taxon>
        <taxon>Metazoa</taxon>
        <taxon>Ecdysozoa</taxon>
        <taxon>Arthropoda</taxon>
        <taxon>Chelicerata</taxon>
        <taxon>Arachnida</taxon>
        <taxon>Acari</taxon>
        <taxon>Acariformes</taxon>
        <taxon>Sarcoptiformes</taxon>
        <taxon>Astigmata</taxon>
        <taxon>Psoroptidia</taxon>
        <taxon>Sarcoptoidea</taxon>
        <taxon>Sarcoptidae</taxon>
        <taxon>Sarcoptinae</taxon>
        <taxon>Sarcoptes</taxon>
    </lineage>
</organism>
<evidence type="ECO:0000256" key="7">
    <source>
        <dbReference type="ARBA" id="ARBA00023132"/>
    </source>
</evidence>
<keyword evidence="13" id="KW-1185">Reference proteome</keyword>
<reference evidence="11 14" key="1">
    <citation type="journal article" date="2015" name="Parasit. Vectors">
        <title>Draft genome of the scabies mite.</title>
        <authorList>
            <person name="Rider S.D.Jr."/>
            <person name="Morgan M.S."/>
            <person name="Arlian L.G."/>
        </authorList>
    </citation>
    <scope>NUCLEOTIDE SEQUENCE [LARGE SCALE GENOMIC DNA]</scope>
    <source>
        <strain evidence="11">Arlian Lab</strain>
    </source>
</reference>
<dbReference type="EnsemblMetazoa" id="SSS_7941s_mrna">
    <property type="protein sequence ID" value="KAF7494588.1"/>
    <property type="gene ID" value="SSS_7941"/>
</dbReference>
<evidence type="ECO:0000313" key="11">
    <source>
        <dbReference type="EMBL" id="KPM11635.1"/>
    </source>
</evidence>
<dbReference type="VEuPathDB" id="VectorBase:SSCA007722"/>
<keyword evidence="4 9" id="KW-0509">mRNA transport</keyword>
<evidence type="ECO:0000256" key="3">
    <source>
        <dbReference type="ARBA" id="ARBA00022448"/>
    </source>
</evidence>
<accession>A0A132AM21</accession>
<dbReference type="PANTHER" id="PTHR13373">
    <property type="entry name" value="FROUNT PROTEIN-RELATED"/>
    <property type="match status" value="1"/>
</dbReference>
<evidence type="ECO:0000256" key="8">
    <source>
        <dbReference type="ARBA" id="ARBA00023242"/>
    </source>
</evidence>
<dbReference type="EMBL" id="WVUK01000053">
    <property type="protein sequence ID" value="KAF7494588.1"/>
    <property type="molecule type" value="Genomic_DNA"/>
</dbReference>
<reference evidence="10" key="3">
    <citation type="submission" date="2020-01" db="EMBL/GenBank/DDBJ databases">
        <authorList>
            <person name="Korhonen P.K.K."/>
            <person name="Guangxu M.G."/>
            <person name="Wang T.W."/>
            <person name="Stroehlein A.J.S."/>
            <person name="Young N.D."/>
            <person name="Ang C.-S.A."/>
            <person name="Fernando D.W.F."/>
            <person name="Lu H.L."/>
            <person name="Taylor S.T."/>
            <person name="Ehtesham M.E.M."/>
            <person name="Najaraj S.H.N."/>
            <person name="Harsha G.H.G."/>
            <person name="Madugundu A.M."/>
            <person name="Renuse S.R."/>
            <person name="Holt D.H."/>
            <person name="Pandey A.P."/>
            <person name="Papenfuss A.P."/>
            <person name="Gasser R.B.G."/>
            <person name="Fischer K.F."/>
        </authorList>
    </citation>
    <scope>NUCLEOTIDE SEQUENCE</scope>
    <source>
        <strain evidence="10">SSS_KF_BRIS2020</strain>
    </source>
</reference>
<evidence type="ECO:0000256" key="9">
    <source>
        <dbReference type="RuleBase" id="RU365073"/>
    </source>
</evidence>
<dbReference type="GO" id="GO:0006606">
    <property type="term" value="P:protein import into nucleus"/>
    <property type="evidence" value="ECO:0007669"/>
    <property type="project" value="TreeGrafter"/>
</dbReference>
<keyword evidence="9" id="KW-0472">Membrane</keyword>
<evidence type="ECO:0000256" key="5">
    <source>
        <dbReference type="ARBA" id="ARBA00022927"/>
    </source>
</evidence>
<evidence type="ECO:0000313" key="13">
    <source>
        <dbReference type="Proteomes" id="UP000070412"/>
    </source>
</evidence>
<evidence type="ECO:0000256" key="2">
    <source>
        <dbReference type="ARBA" id="ARBA00005573"/>
    </source>
</evidence>
<keyword evidence="5 9" id="KW-0653">Protein transport</keyword>
<evidence type="ECO:0000313" key="10">
    <source>
        <dbReference type="EMBL" id="KAF7494588.1"/>
    </source>
</evidence>
<evidence type="ECO:0000256" key="4">
    <source>
        <dbReference type="ARBA" id="ARBA00022816"/>
    </source>
</evidence>
<dbReference type="GO" id="GO:0045893">
    <property type="term" value="P:positive regulation of DNA-templated transcription"/>
    <property type="evidence" value="ECO:0007669"/>
    <property type="project" value="TreeGrafter"/>
</dbReference>
<evidence type="ECO:0000313" key="12">
    <source>
        <dbReference type="EnsemblMetazoa" id="KAF7494588.1"/>
    </source>
</evidence>
<dbReference type="GO" id="GO:0031965">
    <property type="term" value="C:nuclear membrane"/>
    <property type="evidence" value="ECO:0007669"/>
    <property type="project" value="UniProtKB-UniRule"/>
</dbReference>
<dbReference type="EMBL" id="JXLN01017627">
    <property type="protein sequence ID" value="KPM11635.1"/>
    <property type="molecule type" value="Genomic_DNA"/>
</dbReference>
<proteinExistence type="inferred from homology"/>
<dbReference type="OMA" id="ELMEWLN"/>
<protein>
    <recommendedName>
        <fullName evidence="9">Nuclear pore complex protein Nup85</fullName>
    </recommendedName>
</protein>
<keyword evidence="7 9" id="KW-0906">Nuclear pore complex</keyword>
<keyword evidence="6 9" id="KW-0811">Translocation</keyword>
<name>A0A132AM21_SARSC</name>
<dbReference type="OrthoDB" id="17644at2759"/>